<keyword evidence="3 7" id="KW-0812">Transmembrane</keyword>
<dbReference type="GO" id="GO:0005886">
    <property type="term" value="C:plasma membrane"/>
    <property type="evidence" value="ECO:0007669"/>
    <property type="project" value="TreeGrafter"/>
</dbReference>
<dbReference type="Gene3D" id="3.30.70.1450">
    <property type="entry name" value="Regulator of K+ conductance, C-terminal domain"/>
    <property type="match status" value="2"/>
</dbReference>
<feature type="transmembrane region" description="Helical" evidence="7">
    <location>
        <begin position="12"/>
        <end position="29"/>
    </location>
</feature>
<dbReference type="Pfam" id="PF03600">
    <property type="entry name" value="CitMHS"/>
    <property type="match status" value="1"/>
</dbReference>
<comment type="subcellular location">
    <subcellularLocation>
        <location evidence="1">Membrane</location>
        <topology evidence="1">Multi-pass membrane protein</topology>
    </subcellularLocation>
</comment>
<evidence type="ECO:0000256" key="1">
    <source>
        <dbReference type="ARBA" id="ARBA00004141"/>
    </source>
</evidence>
<evidence type="ECO:0000256" key="3">
    <source>
        <dbReference type="ARBA" id="ARBA00022692"/>
    </source>
</evidence>
<feature type="transmembrane region" description="Helical" evidence="7">
    <location>
        <begin position="102"/>
        <end position="124"/>
    </location>
</feature>
<dbReference type="InterPro" id="IPR036721">
    <property type="entry name" value="RCK_C_sf"/>
</dbReference>
<feature type="domain" description="RCK C-terminal" evidence="8">
    <location>
        <begin position="214"/>
        <end position="301"/>
    </location>
</feature>
<dbReference type="STRING" id="93059.P9211_00921"/>
<dbReference type="InterPro" id="IPR051679">
    <property type="entry name" value="DASS-Related_Transporters"/>
</dbReference>
<dbReference type="PANTHER" id="PTHR43652:SF2">
    <property type="entry name" value="BASIC AMINO ACID ANTIPORTER YFCC-RELATED"/>
    <property type="match status" value="1"/>
</dbReference>
<evidence type="ECO:0000256" key="5">
    <source>
        <dbReference type="ARBA" id="ARBA00022989"/>
    </source>
</evidence>
<dbReference type="PROSITE" id="PS51202">
    <property type="entry name" value="RCK_C"/>
    <property type="match status" value="2"/>
</dbReference>
<dbReference type="KEGG" id="pmj:P9211_00921"/>
<dbReference type="HOGENOM" id="CLU_005170_6_1_3"/>
<keyword evidence="4" id="KW-0677">Repeat</keyword>
<feature type="transmembrane region" description="Helical" evidence="7">
    <location>
        <begin position="181"/>
        <end position="203"/>
    </location>
</feature>
<feature type="transmembrane region" description="Helical" evidence="7">
    <location>
        <begin position="60"/>
        <end position="81"/>
    </location>
</feature>
<dbReference type="InterPro" id="IPR031312">
    <property type="entry name" value="Na/sul_symport_CS"/>
</dbReference>
<dbReference type="AlphaFoldDB" id="A9B9G8"/>
<feature type="domain" description="RCK C-terminal" evidence="8">
    <location>
        <begin position="314"/>
        <end position="398"/>
    </location>
</feature>
<dbReference type="EMBL" id="CP000878">
    <property type="protein sequence ID" value="ABX08023.1"/>
    <property type="molecule type" value="Genomic_DNA"/>
</dbReference>
<dbReference type="PANTHER" id="PTHR43652">
    <property type="entry name" value="BASIC AMINO ACID ANTIPORTER YFCC-RELATED"/>
    <property type="match status" value="1"/>
</dbReference>
<organism evidence="9 10">
    <name type="scientific">Prochlorococcus marinus (strain MIT 9211)</name>
    <dbReference type="NCBI Taxonomy" id="93059"/>
    <lineage>
        <taxon>Bacteria</taxon>
        <taxon>Bacillati</taxon>
        <taxon>Cyanobacteriota</taxon>
        <taxon>Cyanophyceae</taxon>
        <taxon>Synechococcales</taxon>
        <taxon>Prochlorococcaceae</taxon>
        <taxon>Prochlorococcus</taxon>
    </lineage>
</organism>
<dbReference type="InterPro" id="IPR006037">
    <property type="entry name" value="RCK_C"/>
</dbReference>
<feature type="transmembrane region" description="Helical" evidence="7">
    <location>
        <begin position="502"/>
        <end position="533"/>
    </location>
</feature>
<feature type="transmembrane region" description="Helical" evidence="7">
    <location>
        <begin position="461"/>
        <end position="482"/>
    </location>
</feature>
<feature type="transmembrane region" description="Helical" evidence="7">
    <location>
        <begin position="545"/>
        <end position="564"/>
    </location>
</feature>
<reference evidence="9 10" key="1">
    <citation type="journal article" date="2007" name="PLoS Genet.">
        <title>Patterns and implications of gene gain and loss in the evolution of Prochlorococcus.</title>
        <authorList>
            <person name="Kettler G.C."/>
            <person name="Martiny A.C."/>
            <person name="Huang K."/>
            <person name="Zucker J."/>
            <person name="Coleman M.L."/>
            <person name="Rodrigue S."/>
            <person name="Chen F."/>
            <person name="Lapidus A."/>
            <person name="Ferriera S."/>
            <person name="Johnson J."/>
            <person name="Steglich C."/>
            <person name="Church G.M."/>
            <person name="Richardson P."/>
            <person name="Chisholm S.W."/>
        </authorList>
    </citation>
    <scope>NUCLEOTIDE SEQUENCE [LARGE SCALE GENOMIC DNA]</scope>
    <source>
        <strain evidence="10">MIT 9211</strain>
    </source>
</reference>
<dbReference type="GO" id="GO:0006813">
    <property type="term" value="P:potassium ion transport"/>
    <property type="evidence" value="ECO:0007669"/>
    <property type="project" value="InterPro"/>
</dbReference>
<accession>A9B9G8</accession>
<keyword evidence="10" id="KW-1185">Reference proteome</keyword>
<dbReference type="eggNOG" id="COG3273">
    <property type="taxonomic scope" value="Bacteria"/>
</dbReference>
<keyword evidence="2" id="KW-0813">Transport</keyword>
<evidence type="ECO:0000313" key="10">
    <source>
        <dbReference type="Proteomes" id="UP000000788"/>
    </source>
</evidence>
<name>A9B9G8_PROM4</name>
<dbReference type="GO" id="GO:0008324">
    <property type="term" value="F:monoatomic cation transmembrane transporter activity"/>
    <property type="evidence" value="ECO:0007669"/>
    <property type="project" value="InterPro"/>
</dbReference>
<evidence type="ECO:0000256" key="2">
    <source>
        <dbReference type="ARBA" id="ARBA00022448"/>
    </source>
</evidence>
<keyword evidence="5 7" id="KW-1133">Transmembrane helix</keyword>
<dbReference type="Pfam" id="PF02080">
    <property type="entry name" value="TrkA_C"/>
    <property type="match status" value="2"/>
</dbReference>
<evidence type="ECO:0000256" key="4">
    <source>
        <dbReference type="ARBA" id="ARBA00022737"/>
    </source>
</evidence>
<feature type="transmembrane region" description="Helical" evidence="7">
    <location>
        <begin position="584"/>
        <end position="604"/>
    </location>
</feature>
<dbReference type="RefSeq" id="WP_012194648.1">
    <property type="nucleotide sequence ID" value="NC_009976.1"/>
</dbReference>
<dbReference type="PROSITE" id="PS01271">
    <property type="entry name" value="NA_SULFATE"/>
    <property type="match status" value="1"/>
</dbReference>
<feature type="transmembrane region" description="Helical" evidence="7">
    <location>
        <begin position="416"/>
        <end position="449"/>
    </location>
</feature>
<sequence>MDELIVVLENPQALITLGVLVLAVVLFISGLLAPELTGLLSVALLMATGVLSPHKALSGFGSPALITLMGLFAVSAALFKSGALDRLREFIASESIRTPRRLIAFLGFIVAPISGIVPNTPVVASLLPVIEAWCFKRKLSPSRVLLPLSFATVLGGTLTLLGSSVNLLVSDISQQLGYGSLELFSFTAIGVPIWLVGTAYLLLAPQRLLPDRGRDNGEFGGSADQTGYFTEVTIPIDSDLVGQSLHNSRLQRRFDVDVLELQRGKERLLPPLADRTIEPGDRLLLRVTRADLLRLQQEHTVQLAKQNFVNASEEQVEPFLREGQKTVEVLLPAGSTLAGASLRELRFRQRHNATVLALRRGQQTVQERLGQAILREGDVLLLQAPIDSIRGLQASNDLLVLDQFENDLPTIRRKPITIGIAIAMVLLPALTSLPLVASVLIAMILMVVSGCLRPAEVQSSIRLDVILLLGSLSSFSVAMQATGLADAFAATLEYWLKGLPTYFSLLVVFFATTIVTQFISNAASVALLAPVAVQLASGMNLPPMALLMTVLFGASQSFLTPMGYQTNLMVFGPGRYRFLDVTRYGAGLTALMTLIVPLLIIWQYGGTFR</sequence>
<dbReference type="SUPFAM" id="SSF116726">
    <property type="entry name" value="TrkA C-terminal domain-like"/>
    <property type="match status" value="2"/>
</dbReference>
<evidence type="ECO:0000313" key="9">
    <source>
        <dbReference type="EMBL" id="ABX08023.1"/>
    </source>
</evidence>
<evidence type="ECO:0000256" key="7">
    <source>
        <dbReference type="SAM" id="Phobius"/>
    </source>
</evidence>
<dbReference type="Proteomes" id="UP000000788">
    <property type="component" value="Chromosome"/>
</dbReference>
<gene>
    <name evidence="9" type="primary">citT</name>
    <name evidence="9" type="ordered locus">P9211_00921</name>
</gene>
<keyword evidence="6 7" id="KW-0472">Membrane</keyword>
<dbReference type="eggNOG" id="COG0471">
    <property type="taxonomic scope" value="Bacteria"/>
</dbReference>
<proteinExistence type="predicted"/>
<evidence type="ECO:0000256" key="6">
    <source>
        <dbReference type="ARBA" id="ARBA00023136"/>
    </source>
</evidence>
<dbReference type="OrthoDB" id="9765532at2"/>
<protein>
    <submittedName>
        <fullName evidence="9">Putative sodium/sulfate transporter, DASS family</fullName>
    </submittedName>
</protein>
<evidence type="ECO:0000259" key="8">
    <source>
        <dbReference type="PROSITE" id="PS51202"/>
    </source>
</evidence>
<feature type="transmembrane region" description="Helical" evidence="7">
    <location>
        <begin position="144"/>
        <end position="169"/>
    </location>
</feature>
<dbReference type="InterPro" id="IPR004680">
    <property type="entry name" value="Cit_transptr-like_dom"/>
</dbReference>